<evidence type="ECO:0000313" key="2">
    <source>
        <dbReference type="Proteomes" id="UP001176210"/>
    </source>
</evidence>
<name>A0ABT7HWI0_MAMSC</name>
<protein>
    <submittedName>
        <fullName evidence="1">Uncharacterized protein</fullName>
    </submittedName>
</protein>
<sequence>MKSKAIKNIKKSIEELEKALADVRDVYVIELEGKSSVVNRVNYLNYTMLKVRGMLTTDPLESFKPVAQMKVTSMIIVLSEAANFDDGVLYFGSSPIDKMTMIRMALIFGINELKEALKIEGY</sequence>
<reference evidence="1" key="2">
    <citation type="journal article" date="2023" name="Vet. Microbiol.">
        <title>Emergence of livestock-associated Mammaliicoccus sciuri ST71 co-harbouring mecA and mecC genes in Brazil.</title>
        <authorList>
            <person name="de Moura G.S."/>
            <person name="de Carvalho E."/>
            <person name="Ramos Sanchez E.M."/>
            <person name="Sellera F.P."/>
            <person name="Marques M.F.S."/>
            <person name="Heinemann M.B."/>
            <person name="De Vliegher S."/>
            <person name="Souza F.N."/>
            <person name="Mota R.A."/>
        </authorList>
    </citation>
    <scope>NUCLEOTIDE SEQUENCE</scope>
    <source>
        <strain evidence="1">BR656</strain>
    </source>
</reference>
<organism evidence="1 2">
    <name type="scientific">Mammaliicoccus sciuri</name>
    <name type="common">Staphylococcus sciuri</name>
    <dbReference type="NCBI Taxonomy" id="1296"/>
    <lineage>
        <taxon>Bacteria</taxon>
        <taxon>Bacillati</taxon>
        <taxon>Bacillota</taxon>
        <taxon>Bacilli</taxon>
        <taxon>Bacillales</taxon>
        <taxon>Staphylococcaceae</taxon>
        <taxon>Mammaliicoccus</taxon>
    </lineage>
</organism>
<reference evidence="1" key="1">
    <citation type="submission" date="2022-09" db="EMBL/GenBank/DDBJ databases">
        <authorList>
            <person name="De Moura G.S."/>
            <person name="Carvalho E."/>
            <person name="Ramos Sanchez E.M."/>
            <person name="Sellera F.P."/>
            <person name="Marques M.F.S."/>
            <person name="Heinemann M.B."/>
            <person name="De Vliegher S."/>
            <person name="Souza F.N."/>
            <person name="Mota R.A."/>
        </authorList>
    </citation>
    <scope>NUCLEOTIDE SEQUENCE</scope>
    <source>
        <strain evidence="1">BR656</strain>
    </source>
</reference>
<dbReference type="RefSeq" id="WP_285369494.1">
    <property type="nucleotide sequence ID" value="NZ_JAPNQM010000001.1"/>
</dbReference>
<evidence type="ECO:0000313" key="1">
    <source>
        <dbReference type="EMBL" id="MDL0116491.1"/>
    </source>
</evidence>
<accession>A0ABT7HWI0</accession>
<dbReference type="Proteomes" id="UP001176210">
    <property type="component" value="Unassembled WGS sequence"/>
</dbReference>
<comment type="caution">
    <text evidence="1">The sequence shown here is derived from an EMBL/GenBank/DDBJ whole genome shotgun (WGS) entry which is preliminary data.</text>
</comment>
<dbReference type="EMBL" id="JAPNQM010000001">
    <property type="protein sequence ID" value="MDL0116491.1"/>
    <property type="molecule type" value="Genomic_DNA"/>
</dbReference>
<keyword evidence="2" id="KW-1185">Reference proteome</keyword>
<proteinExistence type="predicted"/>
<gene>
    <name evidence="1" type="ORF">OWO77_05825</name>
</gene>